<gene>
    <name evidence="2" type="ORF">GOODEAATRI_004310</name>
</gene>
<sequence length="75" mass="8713">VTELEEEMMKLQPDIVDVQRQPWRSGETLETLDESLVEESRTFESRLQSLLQETIQESESGMEVCKLLLKVMSLL</sequence>
<name>A0ABV0PV73_9TELE</name>
<organism evidence="2 3">
    <name type="scientific">Goodea atripinnis</name>
    <dbReference type="NCBI Taxonomy" id="208336"/>
    <lineage>
        <taxon>Eukaryota</taxon>
        <taxon>Metazoa</taxon>
        <taxon>Chordata</taxon>
        <taxon>Craniata</taxon>
        <taxon>Vertebrata</taxon>
        <taxon>Euteleostomi</taxon>
        <taxon>Actinopterygii</taxon>
        <taxon>Neopterygii</taxon>
        <taxon>Teleostei</taxon>
        <taxon>Neoteleostei</taxon>
        <taxon>Acanthomorphata</taxon>
        <taxon>Ovalentaria</taxon>
        <taxon>Atherinomorphae</taxon>
        <taxon>Cyprinodontiformes</taxon>
        <taxon>Goodeidae</taxon>
        <taxon>Goodea</taxon>
    </lineage>
</organism>
<dbReference type="Pfam" id="PF18397">
    <property type="entry name" value="IKBKB_SDD"/>
    <property type="match status" value="1"/>
</dbReference>
<keyword evidence="3" id="KW-1185">Reference proteome</keyword>
<accession>A0ABV0PV73</accession>
<evidence type="ECO:0000313" key="3">
    <source>
        <dbReference type="Proteomes" id="UP001476798"/>
    </source>
</evidence>
<feature type="non-terminal residue" evidence="2">
    <location>
        <position position="1"/>
    </location>
</feature>
<reference evidence="2 3" key="1">
    <citation type="submission" date="2021-06" db="EMBL/GenBank/DDBJ databases">
        <authorList>
            <person name="Palmer J.M."/>
        </authorList>
    </citation>
    <scope>NUCLEOTIDE SEQUENCE [LARGE SCALE GENOMIC DNA]</scope>
    <source>
        <strain evidence="2 3">GA_2019</strain>
        <tissue evidence="2">Muscle</tissue>
    </source>
</reference>
<dbReference type="Proteomes" id="UP001476798">
    <property type="component" value="Unassembled WGS sequence"/>
</dbReference>
<feature type="domain" description="IKBKB scaffold dimerization" evidence="1">
    <location>
        <begin position="1"/>
        <end position="72"/>
    </location>
</feature>
<dbReference type="Gene3D" id="1.20.1270.250">
    <property type="match status" value="1"/>
</dbReference>
<dbReference type="InterPro" id="IPR041185">
    <property type="entry name" value="IKBKB_SDD"/>
</dbReference>
<comment type="caution">
    <text evidence="2">The sequence shown here is derived from an EMBL/GenBank/DDBJ whole genome shotgun (WGS) entry which is preliminary data.</text>
</comment>
<dbReference type="InterPro" id="IPR046375">
    <property type="entry name" value="IKBKB_SDD_sf"/>
</dbReference>
<evidence type="ECO:0000259" key="1">
    <source>
        <dbReference type="Pfam" id="PF18397"/>
    </source>
</evidence>
<protein>
    <recommendedName>
        <fullName evidence="1">IKBKB scaffold dimerization domain-containing protein</fullName>
    </recommendedName>
</protein>
<proteinExistence type="predicted"/>
<evidence type="ECO:0000313" key="2">
    <source>
        <dbReference type="EMBL" id="MEQ2187395.1"/>
    </source>
</evidence>
<dbReference type="EMBL" id="JAHRIO010090141">
    <property type="protein sequence ID" value="MEQ2187395.1"/>
    <property type="molecule type" value="Genomic_DNA"/>
</dbReference>